<keyword evidence="1" id="KW-0472">Membrane</keyword>
<dbReference type="RefSeq" id="WP_370562147.1">
    <property type="nucleotide sequence ID" value="NZ_JBFWIB010000001.1"/>
</dbReference>
<feature type="transmembrane region" description="Helical" evidence="1">
    <location>
        <begin position="26"/>
        <end position="50"/>
    </location>
</feature>
<reference evidence="2 3" key="1">
    <citation type="submission" date="2024-07" db="EMBL/GenBank/DDBJ databases">
        <title>Luteimonas salilacus sp. nov., isolated from the shore soil of Salt Lake in Tibet of China.</title>
        <authorList>
            <person name="Zhang X."/>
            <person name="Li A."/>
        </authorList>
    </citation>
    <scope>NUCLEOTIDE SEQUENCE [LARGE SCALE GENOMIC DNA]</scope>
    <source>
        <strain evidence="2 3">B3-2-R+30</strain>
    </source>
</reference>
<evidence type="ECO:0000313" key="3">
    <source>
        <dbReference type="Proteomes" id="UP001566331"/>
    </source>
</evidence>
<evidence type="ECO:0000256" key="1">
    <source>
        <dbReference type="SAM" id="Phobius"/>
    </source>
</evidence>
<comment type="caution">
    <text evidence="2">The sequence shown here is derived from an EMBL/GenBank/DDBJ whole genome shotgun (WGS) entry which is preliminary data.</text>
</comment>
<accession>A0ABV4HKX5</accession>
<protein>
    <recommendedName>
        <fullName evidence="4">DUF2569 domain-containing protein</fullName>
    </recommendedName>
</protein>
<evidence type="ECO:0000313" key="2">
    <source>
        <dbReference type="EMBL" id="MEZ0473392.1"/>
    </source>
</evidence>
<gene>
    <name evidence="2" type="ORF">AB6713_02000</name>
</gene>
<keyword evidence="3" id="KW-1185">Reference proteome</keyword>
<evidence type="ECO:0008006" key="4">
    <source>
        <dbReference type="Google" id="ProtNLM"/>
    </source>
</evidence>
<sequence>MTTTGIDTWRPPRRAARTRLAVRSPLPWLLLAGLVAGGLELSVAFGFWALRDVGPLRILQAIASWALGREAAFAGGAQTAALGAALYVYLVTAMAAAYYCLGRRYPGLHAHPLRYGALYGLALYVLMFRILVPLSAAPPPRQADPAWTLTCIVAYALCVGIPCALFAKRATDVR</sequence>
<dbReference type="Proteomes" id="UP001566331">
    <property type="component" value="Unassembled WGS sequence"/>
</dbReference>
<name>A0ABV4HKX5_9GAMM</name>
<dbReference type="EMBL" id="JBFWIC010000002">
    <property type="protein sequence ID" value="MEZ0473392.1"/>
    <property type="molecule type" value="Genomic_DNA"/>
</dbReference>
<feature type="transmembrane region" description="Helical" evidence="1">
    <location>
        <begin position="80"/>
        <end position="101"/>
    </location>
</feature>
<keyword evidence="1" id="KW-1133">Transmembrane helix</keyword>
<proteinExistence type="predicted"/>
<organism evidence="2 3">
    <name type="scientific">Luteimonas salinilitoris</name>
    <dbReference type="NCBI Taxonomy" id="3237697"/>
    <lineage>
        <taxon>Bacteria</taxon>
        <taxon>Pseudomonadati</taxon>
        <taxon>Pseudomonadota</taxon>
        <taxon>Gammaproteobacteria</taxon>
        <taxon>Lysobacterales</taxon>
        <taxon>Lysobacteraceae</taxon>
        <taxon>Luteimonas</taxon>
    </lineage>
</organism>
<feature type="transmembrane region" description="Helical" evidence="1">
    <location>
        <begin position="146"/>
        <end position="167"/>
    </location>
</feature>
<feature type="transmembrane region" description="Helical" evidence="1">
    <location>
        <begin position="113"/>
        <end position="134"/>
    </location>
</feature>
<keyword evidence="1" id="KW-0812">Transmembrane</keyword>